<evidence type="ECO:0000256" key="3">
    <source>
        <dbReference type="ARBA" id="ARBA00023163"/>
    </source>
</evidence>
<dbReference type="PANTHER" id="PTHR43537">
    <property type="entry name" value="TRANSCRIPTIONAL REGULATOR, GNTR FAMILY"/>
    <property type="match status" value="1"/>
</dbReference>
<dbReference type="GO" id="GO:0003700">
    <property type="term" value="F:DNA-binding transcription factor activity"/>
    <property type="evidence" value="ECO:0007669"/>
    <property type="project" value="InterPro"/>
</dbReference>
<proteinExistence type="predicted"/>
<dbReference type="InterPro" id="IPR036388">
    <property type="entry name" value="WH-like_DNA-bd_sf"/>
</dbReference>
<evidence type="ECO:0000256" key="2">
    <source>
        <dbReference type="ARBA" id="ARBA00023125"/>
    </source>
</evidence>
<keyword evidence="6" id="KW-1185">Reference proteome</keyword>
<dbReference type="Gene3D" id="1.10.10.10">
    <property type="entry name" value="Winged helix-like DNA-binding domain superfamily/Winged helix DNA-binding domain"/>
    <property type="match status" value="1"/>
</dbReference>
<name>A0A6J5GMA8_9BURK</name>
<keyword evidence="3" id="KW-0804">Transcription</keyword>
<evidence type="ECO:0000313" key="6">
    <source>
        <dbReference type="Proteomes" id="UP000494119"/>
    </source>
</evidence>
<dbReference type="Gene3D" id="1.20.120.530">
    <property type="entry name" value="GntR ligand-binding domain-like"/>
    <property type="match status" value="1"/>
</dbReference>
<dbReference type="EMBL" id="CADIKL010000031">
    <property type="protein sequence ID" value="CAB3799970.1"/>
    <property type="molecule type" value="Genomic_DNA"/>
</dbReference>
<dbReference type="SUPFAM" id="SSF48008">
    <property type="entry name" value="GntR ligand-binding domain-like"/>
    <property type="match status" value="1"/>
</dbReference>
<organism evidence="5 6">
    <name type="scientific">Paraburkholderia caffeinitolerans</name>
    <dbReference type="NCBI Taxonomy" id="1723730"/>
    <lineage>
        <taxon>Bacteria</taxon>
        <taxon>Pseudomonadati</taxon>
        <taxon>Pseudomonadota</taxon>
        <taxon>Betaproteobacteria</taxon>
        <taxon>Burkholderiales</taxon>
        <taxon>Burkholderiaceae</taxon>
        <taxon>Paraburkholderia</taxon>
    </lineage>
</organism>
<gene>
    <name evidence="5" type="ORF">LMG28688_05069</name>
</gene>
<dbReference type="Pfam" id="PF00392">
    <property type="entry name" value="GntR"/>
    <property type="match status" value="1"/>
</dbReference>
<reference evidence="5 6" key="1">
    <citation type="submission" date="2020-04" db="EMBL/GenBank/DDBJ databases">
        <authorList>
            <person name="De Canck E."/>
        </authorList>
    </citation>
    <scope>NUCLEOTIDE SEQUENCE [LARGE SCALE GENOMIC DNA]</scope>
    <source>
        <strain evidence="5 6">LMG 28688</strain>
    </source>
</reference>
<dbReference type="SMART" id="SM00345">
    <property type="entry name" value="HTH_GNTR"/>
    <property type="match status" value="1"/>
</dbReference>
<protein>
    <recommendedName>
        <fullName evidence="4">HTH gntR-type domain-containing protein</fullName>
    </recommendedName>
</protein>
<dbReference type="InterPro" id="IPR000524">
    <property type="entry name" value="Tscrpt_reg_HTH_GntR"/>
</dbReference>
<dbReference type="InterPro" id="IPR008920">
    <property type="entry name" value="TF_FadR/GntR_C"/>
</dbReference>
<dbReference type="PANTHER" id="PTHR43537:SF5">
    <property type="entry name" value="UXU OPERON TRANSCRIPTIONAL REGULATOR"/>
    <property type="match status" value="1"/>
</dbReference>
<evidence type="ECO:0000313" key="5">
    <source>
        <dbReference type="EMBL" id="CAB3799970.1"/>
    </source>
</evidence>
<keyword evidence="1" id="KW-0805">Transcription regulation</keyword>
<dbReference type="GO" id="GO:0003677">
    <property type="term" value="F:DNA binding"/>
    <property type="evidence" value="ECO:0007669"/>
    <property type="project" value="UniProtKB-KW"/>
</dbReference>
<keyword evidence="2" id="KW-0238">DNA-binding</keyword>
<dbReference type="InterPro" id="IPR036390">
    <property type="entry name" value="WH_DNA-bd_sf"/>
</dbReference>
<dbReference type="Proteomes" id="UP000494119">
    <property type="component" value="Unassembled WGS sequence"/>
</dbReference>
<dbReference type="AlphaFoldDB" id="A0A6J5GMA8"/>
<accession>A0A6J5GMA8</accession>
<dbReference type="PROSITE" id="PS50949">
    <property type="entry name" value="HTH_GNTR"/>
    <property type="match status" value="1"/>
</dbReference>
<sequence>MRATGHIEQFVCIYAMARNRTPNLPDLSTLLTPKNSLMLAVERAVLRGQDGVYAAAPIAQQIAVRLAGVITLDLVKAGQRLLENDISEVLQVSRAPVREAMRMLERDRLIEFQARRGAIVTAPDEDELRDIFRVRSVLYITMLEQVARESPAGFEALLTMHMPRLTRAAAESADAYAVESFLLNFATVSLCGNRLLVDLLHSLSLRILRYVRLGFVAAPQSIFASLSDWNDLHRAAVKRDNQQLLCLAASRLDTARDAAIRAIAGLPAESGRVVRERPSLPERLHVPFN</sequence>
<feature type="domain" description="HTH gntR-type" evidence="4">
    <location>
        <begin position="56"/>
        <end position="123"/>
    </location>
</feature>
<evidence type="ECO:0000256" key="1">
    <source>
        <dbReference type="ARBA" id="ARBA00023015"/>
    </source>
</evidence>
<evidence type="ECO:0000259" key="4">
    <source>
        <dbReference type="PROSITE" id="PS50949"/>
    </source>
</evidence>
<dbReference type="SUPFAM" id="SSF46785">
    <property type="entry name" value="Winged helix' DNA-binding domain"/>
    <property type="match status" value="1"/>
</dbReference>